<sequence length="215" mass="24311">MNVERLLKQVLNEPEKHVKALNSFKETYEGLQIGEYSMDILTDVIENGTFNISERFKEAATAQLDKSGITSPLLKANLLKGCNEVVSQFEQAIDGLVKSAIDVNDKAEFDRITDKQMKVEGVYVGGNCIRNIHSEYKLLRTGRVKGGLVTKCNKVIDIDSSQVRIDNDQSDHFLYAKWPRSGGMAVLSAFKEPKENTEKNFYIFWQSGLFHEINI</sequence>
<protein>
    <submittedName>
        <fullName evidence="2">Uncharacterized protein</fullName>
    </submittedName>
</protein>
<dbReference type="EMBL" id="BMHZ01000001">
    <property type="protein sequence ID" value="GGG93470.1"/>
    <property type="molecule type" value="Genomic_DNA"/>
</dbReference>
<dbReference type="RefSeq" id="WP_183763752.1">
    <property type="nucleotide sequence ID" value="NZ_BMHZ01000001.1"/>
</dbReference>
<reference evidence="4" key="2">
    <citation type="journal article" date="2019" name="Int. J. Syst. Evol. Microbiol.">
        <title>The Global Catalogue of Microorganisms (GCM) 10K type strain sequencing project: providing services to taxonomists for standard genome sequencing and annotation.</title>
        <authorList>
            <consortium name="The Broad Institute Genomics Platform"/>
            <consortium name="The Broad Institute Genome Sequencing Center for Infectious Disease"/>
            <person name="Wu L."/>
            <person name="Ma J."/>
        </authorList>
    </citation>
    <scope>NUCLEOTIDE SEQUENCE [LARGE SCALE GENOMIC DNA]</scope>
    <source>
        <strain evidence="4">CGMCC 1.15287</strain>
    </source>
</reference>
<reference evidence="2 3" key="3">
    <citation type="submission" date="2020-08" db="EMBL/GenBank/DDBJ databases">
        <title>Genomic Encyclopedia of Type Strains, Phase IV (KMG-IV): sequencing the most valuable type-strain genomes for metagenomic binning, comparative biology and taxonomic classification.</title>
        <authorList>
            <person name="Goeker M."/>
        </authorList>
    </citation>
    <scope>NUCLEOTIDE SEQUENCE [LARGE SCALE GENOMIC DNA]</scope>
    <source>
        <strain evidence="2 3">DSM 100774</strain>
    </source>
</reference>
<keyword evidence="4" id="KW-1185">Reference proteome</keyword>
<accession>A0A7W6P6V1</accession>
<gene>
    <name evidence="1" type="ORF">GCM10007422_03370</name>
    <name evidence="2" type="ORF">GGQ60_002317</name>
</gene>
<organism evidence="2 3">
    <name type="scientific">Pedobacter zeae</name>
    <dbReference type="NCBI Taxonomy" id="1737356"/>
    <lineage>
        <taxon>Bacteria</taxon>
        <taxon>Pseudomonadati</taxon>
        <taxon>Bacteroidota</taxon>
        <taxon>Sphingobacteriia</taxon>
        <taxon>Sphingobacteriales</taxon>
        <taxon>Sphingobacteriaceae</taxon>
        <taxon>Pedobacter</taxon>
    </lineage>
</organism>
<comment type="caution">
    <text evidence="2">The sequence shown here is derived from an EMBL/GenBank/DDBJ whole genome shotgun (WGS) entry which is preliminary data.</text>
</comment>
<dbReference type="EMBL" id="JACIEF010000002">
    <property type="protein sequence ID" value="MBB4108336.1"/>
    <property type="molecule type" value="Genomic_DNA"/>
</dbReference>
<reference evidence="1" key="4">
    <citation type="submission" date="2024-05" db="EMBL/GenBank/DDBJ databases">
        <authorList>
            <person name="Sun Q."/>
            <person name="Zhou Y."/>
        </authorList>
    </citation>
    <scope>NUCLEOTIDE SEQUENCE</scope>
    <source>
        <strain evidence="1">CGMCC 1.15287</strain>
    </source>
</reference>
<reference evidence="1" key="1">
    <citation type="journal article" date="2014" name="Int. J. Syst. Evol. Microbiol.">
        <title>Complete genome of a new Firmicutes species belonging to the dominant human colonic microbiota ('Ruminococcus bicirculans') reveals two chromosomes and a selective capacity to utilize plant glucans.</title>
        <authorList>
            <consortium name="NISC Comparative Sequencing Program"/>
            <person name="Wegmann U."/>
            <person name="Louis P."/>
            <person name="Goesmann A."/>
            <person name="Henrissat B."/>
            <person name="Duncan S.H."/>
            <person name="Flint H.J."/>
        </authorList>
    </citation>
    <scope>NUCLEOTIDE SEQUENCE</scope>
    <source>
        <strain evidence="1">CGMCC 1.15287</strain>
    </source>
</reference>
<dbReference type="AlphaFoldDB" id="A0A7W6P6V1"/>
<name>A0A7W6P6V1_9SPHI</name>
<evidence type="ECO:0000313" key="4">
    <source>
        <dbReference type="Proteomes" id="UP000642938"/>
    </source>
</evidence>
<evidence type="ECO:0000313" key="2">
    <source>
        <dbReference type="EMBL" id="MBB4108336.1"/>
    </source>
</evidence>
<dbReference type="Proteomes" id="UP000532273">
    <property type="component" value="Unassembled WGS sequence"/>
</dbReference>
<evidence type="ECO:0000313" key="3">
    <source>
        <dbReference type="Proteomes" id="UP000532273"/>
    </source>
</evidence>
<dbReference type="Proteomes" id="UP000642938">
    <property type="component" value="Unassembled WGS sequence"/>
</dbReference>
<evidence type="ECO:0000313" key="1">
    <source>
        <dbReference type="EMBL" id="GGG93470.1"/>
    </source>
</evidence>
<proteinExistence type="predicted"/>